<reference evidence="1" key="1">
    <citation type="journal article" date="2015" name="Nature">
        <title>Complex archaea that bridge the gap between prokaryotes and eukaryotes.</title>
        <authorList>
            <person name="Spang A."/>
            <person name="Saw J.H."/>
            <person name="Jorgensen S.L."/>
            <person name="Zaremba-Niedzwiedzka K."/>
            <person name="Martijn J."/>
            <person name="Lind A.E."/>
            <person name="van Eijk R."/>
            <person name="Schleper C."/>
            <person name="Guy L."/>
            <person name="Ettema T.J."/>
        </authorList>
    </citation>
    <scope>NUCLEOTIDE SEQUENCE</scope>
</reference>
<proteinExistence type="predicted"/>
<organism evidence="1">
    <name type="scientific">marine sediment metagenome</name>
    <dbReference type="NCBI Taxonomy" id="412755"/>
    <lineage>
        <taxon>unclassified sequences</taxon>
        <taxon>metagenomes</taxon>
        <taxon>ecological metagenomes</taxon>
    </lineage>
</organism>
<accession>A0A0F9N2C1</accession>
<comment type="caution">
    <text evidence="1">The sequence shown here is derived from an EMBL/GenBank/DDBJ whole genome shotgun (WGS) entry which is preliminary data.</text>
</comment>
<gene>
    <name evidence="1" type="ORF">LCGC14_1387980</name>
</gene>
<name>A0A0F9N2C1_9ZZZZ</name>
<dbReference type="AlphaFoldDB" id="A0A0F9N2C1"/>
<sequence length="75" mass="8109">MTEKMTVSTYDLDHENQARWTGHLDGEIIITVEAGGRGVQIKLPPRVAAELADNLAKTVLEVLAQDARMSPAGHA</sequence>
<evidence type="ECO:0000313" key="1">
    <source>
        <dbReference type="EMBL" id="KKM75657.1"/>
    </source>
</evidence>
<dbReference type="EMBL" id="LAZR01008937">
    <property type="protein sequence ID" value="KKM75657.1"/>
    <property type="molecule type" value="Genomic_DNA"/>
</dbReference>
<protein>
    <submittedName>
        <fullName evidence="1">Uncharacterized protein</fullName>
    </submittedName>
</protein>